<evidence type="ECO:0000313" key="3">
    <source>
        <dbReference type="Proteomes" id="UP001075354"/>
    </source>
</evidence>
<evidence type="ECO:0000256" key="1">
    <source>
        <dbReference type="SAM" id="MobiDB-lite"/>
    </source>
</evidence>
<gene>
    <name evidence="2" type="ORF">ONE63_011129</name>
</gene>
<feature type="region of interest" description="Disordered" evidence="1">
    <location>
        <begin position="136"/>
        <end position="185"/>
    </location>
</feature>
<comment type="caution">
    <text evidence="2">The sequence shown here is derived from an EMBL/GenBank/DDBJ whole genome shotgun (WGS) entry which is preliminary data.</text>
</comment>
<proteinExistence type="predicted"/>
<sequence>MEEMDDVLPMVAVVDMDVFVSSMGMPEHIDRLKALKIDVPCLLNLEASSVQQIFPVPQFSIATSLGFAQKYTRCMDLHPSFLPYVSKPTSTVSVPEEACPIQIVVEEVVGMPEGEKPLDYSPSLLEISSTFSPVGGSGNDAVQVEDADSDPDWLKSDVSQSSSSVECSVSEDDDENNNGRKKAAPLVRPEVVGQKRRLLKKADQAIDDLDLKKMLKSNPLCKAVFKSYQKDGFLTEDNRGTLTLAITNKMLSIVTNRTRSHYTTMVEKILHIFPKEKAETWYIPPKTEGREQVYARGKLPDKVKNSKYKMRKKGALPLSRKRKRELPPPQPADYVPFQYVKNWNNILLMPSSHQLIVDDYDVLADVDKRYKCLKDKSGTFFENWTTFRESVLTFAVGVTLNRSKKDKKDHVDKLDLCPADYTNKFGRL</sequence>
<reference evidence="2" key="1">
    <citation type="submission" date="2022-12" db="EMBL/GenBank/DDBJ databases">
        <title>Chromosome-level genome assembly of the bean flower thrips Megalurothrips usitatus.</title>
        <authorList>
            <person name="Ma L."/>
            <person name="Liu Q."/>
            <person name="Li H."/>
            <person name="Cai W."/>
        </authorList>
    </citation>
    <scope>NUCLEOTIDE SEQUENCE</scope>
    <source>
        <strain evidence="2">Cailab_2022a</strain>
    </source>
</reference>
<dbReference type="EMBL" id="JAPTSV010000009">
    <property type="protein sequence ID" value="KAJ1524646.1"/>
    <property type="molecule type" value="Genomic_DNA"/>
</dbReference>
<organism evidence="2 3">
    <name type="scientific">Megalurothrips usitatus</name>
    <name type="common">bean blossom thrips</name>
    <dbReference type="NCBI Taxonomy" id="439358"/>
    <lineage>
        <taxon>Eukaryota</taxon>
        <taxon>Metazoa</taxon>
        <taxon>Ecdysozoa</taxon>
        <taxon>Arthropoda</taxon>
        <taxon>Hexapoda</taxon>
        <taxon>Insecta</taxon>
        <taxon>Pterygota</taxon>
        <taxon>Neoptera</taxon>
        <taxon>Paraneoptera</taxon>
        <taxon>Thysanoptera</taxon>
        <taxon>Terebrantia</taxon>
        <taxon>Thripoidea</taxon>
        <taxon>Thripidae</taxon>
        <taxon>Megalurothrips</taxon>
    </lineage>
</organism>
<name>A0AAV7XI04_9NEOP</name>
<dbReference type="AlphaFoldDB" id="A0AAV7XI04"/>
<dbReference type="Proteomes" id="UP001075354">
    <property type="component" value="Chromosome 9"/>
</dbReference>
<feature type="compositionally biased region" description="Low complexity" evidence="1">
    <location>
        <begin position="156"/>
        <end position="168"/>
    </location>
</feature>
<keyword evidence="3" id="KW-1185">Reference proteome</keyword>
<accession>A0AAV7XI04</accession>
<protein>
    <submittedName>
        <fullName evidence="2">Uncharacterized protein</fullName>
    </submittedName>
</protein>
<evidence type="ECO:0000313" key="2">
    <source>
        <dbReference type="EMBL" id="KAJ1524646.1"/>
    </source>
</evidence>